<name>A0A240EDP6_9GAMM</name>
<sequence length="508" mass="59282">MKVKVVVNRKNQRKNLLLLMTLLMCLGGVNSHANTTTKLPEKAIQPLDNLDRLSPDFLNKDRLIESEQKRKRNLETQQKIKEQEPVKITDEDVRNNPNIAEIIINESIQNQDWKTLEKVLALYQQSPDHDPMAVLYAKGALFRHQGKLKQAIKSFQKMLETDSSLDYVRFDIAAMMFENGQYRDAEQILTRTKNNPQIEQGFRTLAEQLLKQIQEYEQVRGKFRLRILHNDNINQATDLRDLYINGERLVKRDENMPQSSVGTNYAMDLQQSVNIQGNHSFSWGLRFNGLSYASMHDYDEQNIGVDFGYKWQDVNSWFSIGPIADWRWLNQKRYINAGGVAVEYGTSLNPKWQFTLNGTWLNKSYKDPIYYDFEGNGYTLSTNLIHVLSQDSFLLGGLSFNKDDLNLDAEKFDSYGASLGYVKDWKNGFNLLTFNQFGLRKYDGKDAVFGTVREDKYFNAVINVGHKKLNFWKVEPKVGFQYEYVNSNLDEFYTKIIRQWMLTFERKF</sequence>
<keyword evidence="3" id="KW-0812">Transmembrane</keyword>
<evidence type="ECO:0000259" key="10">
    <source>
        <dbReference type="Pfam" id="PF04575"/>
    </source>
</evidence>
<dbReference type="Pfam" id="PF04575">
    <property type="entry name" value="SlipAM"/>
    <property type="match status" value="1"/>
</dbReference>
<evidence type="ECO:0000256" key="3">
    <source>
        <dbReference type="ARBA" id="ARBA00022692"/>
    </source>
</evidence>
<dbReference type="PROSITE" id="PS50005">
    <property type="entry name" value="TPR"/>
    <property type="match status" value="1"/>
</dbReference>
<evidence type="ECO:0000256" key="6">
    <source>
        <dbReference type="ARBA" id="ARBA00023237"/>
    </source>
</evidence>
<proteinExistence type="inferred from homology"/>
<dbReference type="EMBL" id="OANT01000011">
    <property type="protein sequence ID" value="SNX46383.1"/>
    <property type="molecule type" value="Genomic_DNA"/>
</dbReference>
<dbReference type="InterPro" id="IPR057556">
    <property type="entry name" value="TPR_Slam"/>
</dbReference>
<keyword evidence="5" id="KW-0472">Membrane</keyword>
<dbReference type="AlphaFoldDB" id="A0A240EDP6"/>
<dbReference type="GO" id="GO:0009279">
    <property type="term" value="C:cell outer membrane"/>
    <property type="evidence" value="ECO:0007669"/>
    <property type="project" value="UniProtKB-SubCell"/>
</dbReference>
<feature type="repeat" description="TPR" evidence="8">
    <location>
        <begin position="132"/>
        <end position="165"/>
    </location>
</feature>
<dbReference type="Proteomes" id="UP000219042">
    <property type="component" value="Unassembled WGS sequence"/>
</dbReference>
<dbReference type="Gene3D" id="1.25.40.10">
    <property type="entry name" value="Tetratricopeptide repeat domain"/>
    <property type="match status" value="1"/>
</dbReference>
<evidence type="ECO:0000256" key="2">
    <source>
        <dbReference type="ARBA" id="ARBA00022452"/>
    </source>
</evidence>
<evidence type="ECO:0000256" key="4">
    <source>
        <dbReference type="ARBA" id="ARBA00022729"/>
    </source>
</evidence>
<keyword evidence="4 9" id="KW-0732">Signal</keyword>
<evidence type="ECO:0000313" key="13">
    <source>
        <dbReference type="Proteomes" id="UP000219042"/>
    </source>
</evidence>
<reference evidence="13" key="1">
    <citation type="submission" date="2016-09" db="EMBL/GenBank/DDBJ databases">
        <authorList>
            <person name="Varghese N."/>
            <person name="Submissions S."/>
        </authorList>
    </citation>
    <scope>NUCLEOTIDE SEQUENCE [LARGE SCALE GENOMIC DNA]</scope>
    <source>
        <strain evidence="13">ANC 4466</strain>
    </source>
</reference>
<keyword evidence="6" id="KW-0998">Cell outer membrane</keyword>
<dbReference type="RefSeq" id="WP_097080129.1">
    <property type="nucleotide sequence ID" value="NZ_BAABHT010000004.1"/>
</dbReference>
<keyword evidence="8" id="KW-0802">TPR repeat</keyword>
<feature type="signal peptide" evidence="9">
    <location>
        <begin position="1"/>
        <end position="33"/>
    </location>
</feature>
<evidence type="ECO:0000256" key="9">
    <source>
        <dbReference type="SAM" id="SignalP"/>
    </source>
</evidence>
<evidence type="ECO:0000256" key="7">
    <source>
        <dbReference type="ARBA" id="ARBA00023609"/>
    </source>
</evidence>
<dbReference type="SUPFAM" id="SSF48452">
    <property type="entry name" value="TPR-like"/>
    <property type="match status" value="1"/>
</dbReference>
<feature type="domain" description="Surface lipoprotein assembly modifier C-terminal" evidence="10">
    <location>
        <begin position="225"/>
        <end position="508"/>
    </location>
</feature>
<dbReference type="Pfam" id="PF24575">
    <property type="entry name" value="TPR_Slam"/>
    <property type="match status" value="1"/>
</dbReference>
<dbReference type="InterPro" id="IPR007655">
    <property type="entry name" value="Slam_C"/>
</dbReference>
<accession>A0A240EDP6</accession>
<evidence type="ECO:0000256" key="5">
    <source>
        <dbReference type="ARBA" id="ARBA00023136"/>
    </source>
</evidence>
<dbReference type="InterPro" id="IPR011990">
    <property type="entry name" value="TPR-like_helical_dom_sf"/>
</dbReference>
<evidence type="ECO:0000259" key="11">
    <source>
        <dbReference type="Pfam" id="PF24575"/>
    </source>
</evidence>
<comment type="similarity">
    <text evidence="7">Belongs to the Slam family.</text>
</comment>
<evidence type="ECO:0000256" key="1">
    <source>
        <dbReference type="ARBA" id="ARBA00004571"/>
    </source>
</evidence>
<feature type="domain" description="Surface lipoprotein assembly modifier N-terminal TPR repeats region" evidence="11">
    <location>
        <begin position="87"/>
        <end position="187"/>
    </location>
</feature>
<dbReference type="InterPro" id="IPR019734">
    <property type="entry name" value="TPR_rpt"/>
</dbReference>
<keyword evidence="2" id="KW-1134">Transmembrane beta strand</keyword>
<evidence type="ECO:0000256" key="8">
    <source>
        <dbReference type="PROSITE-ProRule" id="PRU00339"/>
    </source>
</evidence>
<comment type="subcellular location">
    <subcellularLocation>
        <location evidence="1">Cell outer membrane</location>
        <topology evidence="1">Multi-pass membrane protein</topology>
    </subcellularLocation>
</comment>
<keyword evidence="13" id="KW-1185">Reference proteome</keyword>
<evidence type="ECO:0000313" key="12">
    <source>
        <dbReference type="EMBL" id="SNX46383.1"/>
    </source>
</evidence>
<organism evidence="12 13">
    <name type="scientific">Acinetobacter puyangensis</name>
    <dbReference type="NCBI Taxonomy" id="1096779"/>
    <lineage>
        <taxon>Bacteria</taxon>
        <taxon>Pseudomonadati</taxon>
        <taxon>Pseudomonadota</taxon>
        <taxon>Gammaproteobacteria</taxon>
        <taxon>Moraxellales</taxon>
        <taxon>Moraxellaceae</taxon>
        <taxon>Acinetobacter</taxon>
    </lineage>
</organism>
<feature type="chain" id="PRO_5012986649" evidence="9">
    <location>
        <begin position="34"/>
        <end position="508"/>
    </location>
</feature>
<protein>
    <submittedName>
        <fullName evidence="12">Uncharacterized protein</fullName>
    </submittedName>
</protein>
<dbReference type="OrthoDB" id="6655393at2"/>
<gene>
    <name evidence="12" type="ORF">SAMN05421731_11132</name>
</gene>